<feature type="compositionally biased region" description="Basic and acidic residues" evidence="1">
    <location>
        <begin position="173"/>
        <end position="204"/>
    </location>
</feature>
<reference evidence="2 3" key="1">
    <citation type="submission" date="2019-06" db="EMBL/GenBank/DDBJ databases">
        <title>A chromosomal-level reference genome of Carpinus fangiana (Coryloideae, Betulaceae).</title>
        <authorList>
            <person name="Yang X."/>
            <person name="Wang Z."/>
            <person name="Zhang L."/>
            <person name="Hao G."/>
            <person name="Liu J."/>
            <person name="Yang Y."/>
        </authorList>
    </citation>
    <scope>NUCLEOTIDE SEQUENCE [LARGE SCALE GENOMIC DNA]</scope>
    <source>
        <strain evidence="2">Cfa_2016G</strain>
        <tissue evidence="2">Leaf</tissue>
    </source>
</reference>
<keyword evidence="3" id="KW-1185">Reference proteome</keyword>
<organism evidence="2 3">
    <name type="scientific">Carpinus fangiana</name>
    <dbReference type="NCBI Taxonomy" id="176857"/>
    <lineage>
        <taxon>Eukaryota</taxon>
        <taxon>Viridiplantae</taxon>
        <taxon>Streptophyta</taxon>
        <taxon>Embryophyta</taxon>
        <taxon>Tracheophyta</taxon>
        <taxon>Spermatophyta</taxon>
        <taxon>Magnoliopsida</taxon>
        <taxon>eudicotyledons</taxon>
        <taxon>Gunneridae</taxon>
        <taxon>Pentapetalae</taxon>
        <taxon>rosids</taxon>
        <taxon>fabids</taxon>
        <taxon>Fagales</taxon>
        <taxon>Betulaceae</taxon>
        <taxon>Carpinus</taxon>
    </lineage>
</organism>
<protein>
    <submittedName>
        <fullName evidence="2">Uncharacterized protein</fullName>
    </submittedName>
</protein>
<evidence type="ECO:0000313" key="2">
    <source>
        <dbReference type="EMBL" id="KAE8038797.1"/>
    </source>
</evidence>
<evidence type="ECO:0000313" key="3">
    <source>
        <dbReference type="Proteomes" id="UP000327013"/>
    </source>
</evidence>
<feature type="compositionally biased region" description="Polar residues" evidence="1">
    <location>
        <begin position="244"/>
        <end position="253"/>
    </location>
</feature>
<dbReference type="AlphaFoldDB" id="A0A660KQT5"/>
<sequence length="426" mass="46607">MEKVLVENLPGNITEGPEGVLNEGSYVAVAVAVGKMQGDERRIPGQGTAQTMLAGDQFASDHDAGEGATELIREIMEDKLAGFNGELLSHLVMERNVSAIHNMLIAFMKEINSCLEKIEAGRVSHGAGQKVGQANNNWLDPWAKSRAHVVLLLTRLLMSKTEQETTPNPDTSRVPEKDDKALGKQRLPSEEAMPRREMVFERPEMSPASNPVTSDETNKADKASGQKLSSSEDVLPRQELVAGSSESTLNSFPVSPEEPDMTNKPSGQRGRPGEKIITREAAAGSKVVTRLELCTHNKAETAIGDAGHSGMKKRNESMEEKLKGLVVEYPSPSSAAGDKQYTRLEMVQLSNEEVLEVEPLDAHRGDMPEGATLNKAEACEWVVEREFSPPLPYSGFVIDRHEKQMMDLFRAIEDNRKNSPSPSVAQ</sequence>
<accession>A0A660KQT5</accession>
<proteinExistence type="predicted"/>
<dbReference type="EMBL" id="CM017324">
    <property type="protein sequence ID" value="KAE8038797.1"/>
    <property type="molecule type" value="Genomic_DNA"/>
</dbReference>
<dbReference type="Proteomes" id="UP000327013">
    <property type="component" value="Chromosome 4"/>
</dbReference>
<feature type="region of interest" description="Disordered" evidence="1">
    <location>
        <begin position="161"/>
        <end position="274"/>
    </location>
</feature>
<gene>
    <name evidence="2" type="ORF">FH972_011270</name>
</gene>
<evidence type="ECO:0000256" key="1">
    <source>
        <dbReference type="SAM" id="MobiDB-lite"/>
    </source>
</evidence>
<name>A0A660KQT5_9ROSI</name>